<dbReference type="InterPro" id="IPR052043">
    <property type="entry name" value="PolySaccharide_Degr_Enz"/>
</dbReference>
<gene>
    <name evidence="3" type="ORF">SAMN04488522_101519</name>
</gene>
<reference evidence="4" key="1">
    <citation type="submission" date="2016-11" db="EMBL/GenBank/DDBJ databases">
        <authorList>
            <person name="Varghese N."/>
            <person name="Submissions S."/>
        </authorList>
    </citation>
    <scope>NUCLEOTIDE SEQUENCE [LARGE SCALE GENOMIC DNA]</scope>
    <source>
        <strain evidence="4">DSM 16990</strain>
    </source>
</reference>
<proteinExistence type="predicted"/>
<name>A0A1M4UDW6_9SPHI</name>
<dbReference type="InterPro" id="IPR008928">
    <property type="entry name" value="6-hairpin_glycosidase_sf"/>
</dbReference>
<dbReference type="GO" id="GO:0016787">
    <property type="term" value="F:hydrolase activity"/>
    <property type="evidence" value="ECO:0007669"/>
    <property type="project" value="UniProtKB-KW"/>
</dbReference>
<keyword evidence="2" id="KW-0732">Signal</keyword>
<dbReference type="OrthoDB" id="258246at2"/>
<feature type="chain" id="PRO_5013155120" evidence="2">
    <location>
        <begin position="23"/>
        <end position="454"/>
    </location>
</feature>
<dbReference type="RefSeq" id="WP_073226999.1">
    <property type="nucleotide sequence ID" value="NZ_FQUQ01000001.1"/>
</dbReference>
<dbReference type="AlphaFoldDB" id="A0A1M4UDW6"/>
<dbReference type="Pfam" id="PF07470">
    <property type="entry name" value="Glyco_hydro_88"/>
    <property type="match status" value="1"/>
</dbReference>
<feature type="signal peptide" evidence="2">
    <location>
        <begin position="1"/>
        <end position="22"/>
    </location>
</feature>
<keyword evidence="1 3" id="KW-0378">Hydrolase</keyword>
<protein>
    <submittedName>
        <fullName evidence="3">Rhamnogalacturonyl hydrolase YesR</fullName>
    </submittedName>
</protein>
<dbReference type="EMBL" id="FQUQ01000001">
    <property type="protein sequence ID" value="SHE54806.1"/>
    <property type="molecule type" value="Genomic_DNA"/>
</dbReference>
<dbReference type="PANTHER" id="PTHR33886">
    <property type="entry name" value="UNSATURATED RHAMNOGALACTURONAN HYDROLASE (EUROFUNG)"/>
    <property type="match status" value="1"/>
</dbReference>
<keyword evidence="4" id="KW-1185">Reference proteome</keyword>
<dbReference type="Gene3D" id="1.50.10.10">
    <property type="match status" value="1"/>
</dbReference>
<evidence type="ECO:0000256" key="1">
    <source>
        <dbReference type="ARBA" id="ARBA00022801"/>
    </source>
</evidence>
<dbReference type="Proteomes" id="UP000184287">
    <property type="component" value="Unassembled WGS sequence"/>
</dbReference>
<dbReference type="SUPFAM" id="SSF48208">
    <property type="entry name" value="Six-hairpin glycosidases"/>
    <property type="match status" value="1"/>
</dbReference>
<dbReference type="GO" id="GO:0005975">
    <property type="term" value="P:carbohydrate metabolic process"/>
    <property type="evidence" value="ECO:0007669"/>
    <property type="project" value="InterPro"/>
</dbReference>
<evidence type="ECO:0000313" key="4">
    <source>
        <dbReference type="Proteomes" id="UP000184287"/>
    </source>
</evidence>
<dbReference type="InterPro" id="IPR012341">
    <property type="entry name" value="6hp_glycosidase-like_sf"/>
</dbReference>
<organism evidence="3 4">
    <name type="scientific">Pedobacter caeni</name>
    <dbReference type="NCBI Taxonomy" id="288992"/>
    <lineage>
        <taxon>Bacteria</taxon>
        <taxon>Pseudomonadati</taxon>
        <taxon>Bacteroidota</taxon>
        <taxon>Sphingobacteriia</taxon>
        <taxon>Sphingobacteriales</taxon>
        <taxon>Sphingobacteriaceae</taxon>
        <taxon>Pedobacter</taxon>
    </lineage>
</organism>
<dbReference type="PANTHER" id="PTHR33886:SF8">
    <property type="entry name" value="UNSATURATED RHAMNOGALACTURONAN HYDROLASE (EUROFUNG)"/>
    <property type="match status" value="1"/>
</dbReference>
<dbReference type="InterPro" id="IPR010905">
    <property type="entry name" value="Glyco_hydro_88"/>
</dbReference>
<evidence type="ECO:0000313" key="3">
    <source>
        <dbReference type="EMBL" id="SHE54806.1"/>
    </source>
</evidence>
<accession>A0A1M4UDW6</accession>
<dbReference type="STRING" id="288992.SAMN04488522_101519"/>
<evidence type="ECO:0000256" key="2">
    <source>
        <dbReference type="SAM" id="SignalP"/>
    </source>
</evidence>
<sequence length="454" mass="51795">MKKRTFLTLLIPLLLNTETVLSQSPVLSGDSIFYQMKKVADWQWQNLESQGWKNPKKDWTSGAMYTGMMAWAKLSNDESYYRKLIQVGEDNKWEVGKYRHFADDYCVGQLYSQLYTIYKDPKYIRDFKTLADTITMLPHQEELEWKNRIYLREWAWCDALFMGPPALGYLTEATGDPKYLDKSVQLWNKSTSYLYDKDENLYYRDSRYFDKKEKNGTKVFWGRGNGWVIGGLVRVLSVMPEHHPERKNLEQLFVKMSGKLAELQQADGSWHASLLDPQSYPSKETSGTGFICYAMAWGINHHLLPAKSYLPVVNKAWSAMVTSVHPDGKLGYVQAQGAAPDKVGFEDTDVYGVGAFLLAGSEMLPLYLNNRDQVFIKEVYNGIASPKQEVVALKWLEVSKKVKGIKPQHVLVRDGATGVLMPSSIIYKGKTPQQLRFNAALSGGTSRFFVISTK</sequence>